<dbReference type="Pfam" id="PF01553">
    <property type="entry name" value="Acyltransferase"/>
    <property type="match status" value="1"/>
</dbReference>
<dbReference type="CDD" id="cd06551">
    <property type="entry name" value="LPLAT"/>
    <property type="match status" value="1"/>
</dbReference>
<dbReference type="EMBL" id="JAHQCS010000184">
    <property type="protein sequence ID" value="MBU9714745.1"/>
    <property type="molecule type" value="Genomic_DNA"/>
</dbReference>
<reference evidence="4 5" key="1">
    <citation type="submission" date="2021-06" db="EMBL/GenBank/DDBJ databases">
        <title>Bacillus sp. RD4P76, an endophyte from a halophyte.</title>
        <authorList>
            <person name="Sun J.-Q."/>
        </authorList>
    </citation>
    <scope>NUCLEOTIDE SEQUENCE [LARGE SCALE GENOMIC DNA]</scope>
    <source>
        <strain evidence="4 5">CGMCC 1.15917</strain>
    </source>
</reference>
<protein>
    <submittedName>
        <fullName evidence="4">Lysophospholipid acyltransferase family protein</fullName>
    </submittedName>
</protein>
<keyword evidence="5" id="KW-1185">Reference proteome</keyword>
<organism evidence="4 5">
    <name type="scientific">Evansella tamaricis</name>
    <dbReference type="NCBI Taxonomy" id="2069301"/>
    <lineage>
        <taxon>Bacteria</taxon>
        <taxon>Bacillati</taxon>
        <taxon>Bacillota</taxon>
        <taxon>Bacilli</taxon>
        <taxon>Bacillales</taxon>
        <taxon>Bacillaceae</taxon>
        <taxon>Evansella</taxon>
    </lineage>
</organism>
<feature type="domain" description="Phospholipid/glycerol acyltransferase" evidence="3">
    <location>
        <begin position="1"/>
        <end position="114"/>
    </location>
</feature>
<dbReference type="GO" id="GO:0016746">
    <property type="term" value="F:acyltransferase activity"/>
    <property type="evidence" value="ECO:0007669"/>
    <property type="project" value="UniProtKB-KW"/>
</dbReference>
<evidence type="ECO:0000256" key="1">
    <source>
        <dbReference type="ARBA" id="ARBA00022679"/>
    </source>
</evidence>
<gene>
    <name evidence="4" type="ORF">KS419_23660</name>
</gene>
<dbReference type="SMART" id="SM00563">
    <property type="entry name" value="PlsC"/>
    <property type="match status" value="1"/>
</dbReference>
<dbReference type="Proteomes" id="UP000784880">
    <property type="component" value="Unassembled WGS sequence"/>
</dbReference>
<comment type="caution">
    <text evidence="4">The sequence shown here is derived from an EMBL/GenBank/DDBJ whole genome shotgun (WGS) entry which is preliminary data.</text>
</comment>
<name>A0ABS6JM36_9BACI</name>
<dbReference type="PANTHER" id="PTHR10434">
    <property type="entry name" value="1-ACYL-SN-GLYCEROL-3-PHOSPHATE ACYLTRANSFERASE"/>
    <property type="match status" value="1"/>
</dbReference>
<keyword evidence="1" id="KW-0808">Transferase</keyword>
<evidence type="ECO:0000313" key="4">
    <source>
        <dbReference type="EMBL" id="MBU9714745.1"/>
    </source>
</evidence>
<keyword evidence="2 4" id="KW-0012">Acyltransferase</keyword>
<dbReference type="InterPro" id="IPR002123">
    <property type="entry name" value="Plipid/glycerol_acylTrfase"/>
</dbReference>
<evidence type="ECO:0000259" key="3">
    <source>
        <dbReference type="SMART" id="SM00563"/>
    </source>
</evidence>
<dbReference type="PANTHER" id="PTHR10434:SF11">
    <property type="entry name" value="1-ACYL-SN-GLYCEROL-3-PHOSPHATE ACYLTRANSFERASE"/>
    <property type="match status" value="1"/>
</dbReference>
<dbReference type="RefSeq" id="WP_217069607.1">
    <property type="nucleotide sequence ID" value="NZ_JAHQCS010000184.1"/>
</dbReference>
<accession>A0ABS6JM36</accession>
<evidence type="ECO:0000256" key="2">
    <source>
        <dbReference type="ARBA" id="ARBA00023315"/>
    </source>
</evidence>
<sequence>MNHSSWWDSIILFYLNKTLLKVDGIGMMSLEGLTRFPFFRKIGAFSVDRSSIRSMIHSLQYASKELTNGKHLFLFPQGEELHIETRPLRFLSGASYLHEKNKNIPIIPITFYHSLVHHQLPEWYIHIGDKMSIPTTTRKETTSLMESIMEKNLDWLREKAINEHPGTFKLLLKGKESFADKLDLKRRLRRK</sequence>
<evidence type="ECO:0000313" key="5">
    <source>
        <dbReference type="Proteomes" id="UP000784880"/>
    </source>
</evidence>
<proteinExistence type="predicted"/>